<accession>A0ABP8G196</accession>
<dbReference type="NCBIfam" id="NF033711">
    <property type="entry name" value="T9SS_PorQ"/>
    <property type="match status" value="1"/>
</dbReference>
<protein>
    <submittedName>
        <fullName evidence="1">Type IX secretion system protein PorQ</fullName>
    </submittedName>
</protein>
<proteinExistence type="predicted"/>
<gene>
    <name evidence="1" type="primary">porQ</name>
    <name evidence="1" type="ORF">GCM10023183_35730</name>
</gene>
<sequence>MAALGGINISSGLEEVNAVTENPALLQGKTNRHLSFTHLNYLSDISQNNVQYTFDHAKYGRNAVGVQYLDYGAFTQRDAAGLEEGSFNVRDYVVTLSHASTIEHFTVGGTLKGAVSNIAGNQAFATAIDLGGTFKHPQKELIVGVAIKNLGLMLKPYDGGDREPLPLDVQLGVSYKPEHAPFRLSVTGHQLHKWDIVYLDPNQKGTINENNEEVKEEKSFGDQLARHFVVGGEFLLSQNFQLRAGYNHLRHQELVQENAGGMAGFSFGSSIRIKAFRFDYSYAKFHVAGAGHYLTLTTDLNSFLSKAPEL</sequence>
<dbReference type="Gene3D" id="2.40.160.60">
    <property type="entry name" value="Outer membrane protein transport protein (OMPP1/FadL/TodX)"/>
    <property type="match status" value="1"/>
</dbReference>
<dbReference type="Proteomes" id="UP001501844">
    <property type="component" value="Unassembled WGS sequence"/>
</dbReference>
<reference evidence="2" key="1">
    <citation type="journal article" date="2019" name="Int. J. Syst. Evol. Microbiol.">
        <title>The Global Catalogue of Microorganisms (GCM) 10K type strain sequencing project: providing services to taxonomists for standard genome sequencing and annotation.</title>
        <authorList>
            <consortium name="The Broad Institute Genomics Platform"/>
            <consortium name="The Broad Institute Genome Sequencing Center for Infectious Disease"/>
            <person name="Wu L."/>
            <person name="Ma J."/>
        </authorList>
    </citation>
    <scope>NUCLEOTIDE SEQUENCE [LARGE SCALE GENOMIC DNA]</scope>
    <source>
        <strain evidence="2">JCM 17917</strain>
    </source>
</reference>
<comment type="caution">
    <text evidence="1">The sequence shown here is derived from an EMBL/GenBank/DDBJ whole genome shotgun (WGS) entry which is preliminary data.</text>
</comment>
<evidence type="ECO:0000313" key="2">
    <source>
        <dbReference type="Proteomes" id="UP001501844"/>
    </source>
</evidence>
<dbReference type="EMBL" id="BAABGX010000003">
    <property type="protein sequence ID" value="GAA4315223.1"/>
    <property type="molecule type" value="Genomic_DNA"/>
</dbReference>
<dbReference type="NCBIfam" id="NF033709">
    <property type="entry name" value="PorV_fam"/>
    <property type="match status" value="1"/>
</dbReference>
<evidence type="ECO:0000313" key="1">
    <source>
        <dbReference type="EMBL" id="GAA4315223.1"/>
    </source>
</evidence>
<name>A0ABP8G196_9BACT</name>
<keyword evidence="2" id="KW-1185">Reference proteome</keyword>
<organism evidence="1 2">
    <name type="scientific">Nibribacter koreensis</name>
    <dbReference type="NCBI Taxonomy" id="1084519"/>
    <lineage>
        <taxon>Bacteria</taxon>
        <taxon>Pseudomonadati</taxon>
        <taxon>Bacteroidota</taxon>
        <taxon>Cytophagia</taxon>
        <taxon>Cytophagales</taxon>
        <taxon>Hymenobacteraceae</taxon>
        <taxon>Nibribacter</taxon>
    </lineage>
</organism>